<name>A0AAV4YAK5_CAEEX</name>
<accession>A0AAV4YAK5</accession>
<evidence type="ECO:0000313" key="2">
    <source>
        <dbReference type="Proteomes" id="UP001054945"/>
    </source>
</evidence>
<evidence type="ECO:0000313" key="1">
    <source>
        <dbReference type="EMBL" id="GIZ03395.1"/>
    </source>
</evidence>
<protein>
    <submittedName>
        <fullName evidence="1">Uncharacterized protein</fullName>
    </submittedName>
</protein>
<gene>
    <name evidence="1" type="ORF">CEXT_40421</name>
</gene>
<sequence>MPRTNVACFVCKVGLWLVPLIIGVDIMRHAITDWSADFEILTQANSQSNLSDLRIYCAHPQHKHGTQFGVAYRNFERVNYPLSLMAE</sequence>
<comment type="caution">
    <text evidence="1">The sequence shown here is derived from an EMBL/GenBank/DDBJ whole genome shotgun (WGS) entry which is preliminary data.</text>
</comment>
<organism evidence="1 2">
    <name type="scientific">Caerostris extrusa</name>
    <name type="common">Bark spider</name>
    <name type="synonym">Caerostris bankana</name>
    <dbReference type="NCBI Taxonomy" id="172846"/>
    <lineage>
        <taxon>Eukaryota</taxon>
        <taxon>Metazoa</taxon>
        <taxon>Ecdysozoa</taxon>
        <taxon>Arthropoda</taxon>
        <taxon>Chelicerata</taxon>
        <taxon>Arachnida</taxon>
        <taxon>Araneae</taxon>
        <taxon>Araneomorphae</taxon>
        <taxon>Entelegynae</taxon>
        <taxon>Araneoidea</taxon>
        <taxon>Araneidae</taxon>
        <taxon>Caerostris</taxon>
    </lineage>
</organism>
<proteinExistence type="predicted"/>
<keyword evidence="2" id="KW-1185">Reference proteome</keyword>
<dbReference type="AlphaFoldDB" id="A0AAV4YAK5"/>
<reference evidence="1 2" key="1">
    <citation type="submission" date="2021-06" db="EMBL/GenBank/DDBJ databases">
        <title>Caerostris extrusa draft genome.</title>
        <authorList>
            <person name="Kono N."/>
            <person name="Arakawa K."/>
        </authorList>
    </citation>
    <scope>NUCLEOTIDE SEQUENCE [LARGE SCALE GENOMIC DNA]</scope>
</reference>
<dbReference type="EMBL" id="BPLR01001598">
    <property type="protein sequence ID" value="GIZ03395.1"/>
    <property type="molecule type" value="Genomic_DNA"/>
</dbReference>
<dbReference type="Proteomes" id="UP001054945">
    <property type="component" value="Unassembled WGS sequence"/>
</dbReference>